<feature type="transmembrane region" description="Helical" evidence="2">
    <location>
        <begin position="6"/>
        <end position="25"/>
    </location>
</feature>
<keyword evidence="2" id="KW-1133">Transmembrane helix</keyword>
<sequence>MVGIVVASTIGAVVVLAVIVFLIYCKSKEASAEYMTVYAQVGPYQQVPQQSLSKEHQKDPKKTPSPNVETSQTIYFTIQAKAQTDDEKMGSGRPGCQEQDEKTLYSSVGQPEALEQPWQGSSTAMNLL</sequence>
<accession>A0A2I0T7F9</accession>
<reference evidence="4" key="2">
    <citation type="submission" date="2017-12" db="EMBL/GenBank/DDBJ databases">
        <title>Genome sequence of the Bar-tailed Godwit (Limosa lapponica baueri).</title>
        <authorList>
            <person name="Lima N.C.B."/>
            <person name="Parody-Merino A.M."/>
            <person name="Battley P.F."/>
            <person name="Fidler A.E."/>
            <person name="Prosdocimi F."/>
        </authorList>
    </citation>
    <scope>NUCLEOTIDE SEQUENCE [LARGE SCALE GENOMIC DNA]</scope>
</reference>
<organism evidence="3 4">
    <name type="scientific">Limosa lapponica baueri</name>
    <dbReference type="NCBI Taxonomy" id="1758121"/>
    <lineage>
        <taxon>Eukaryota</taxon>
        <taxon>Metazoa</taxon>
        <taxon>Chordata</taxon>
        <taxon>Craniata</taxon>
        <taxon>Vertebrata</taxon>
        <taxon>Euteleostomi</taxon>
        <taxon>Archelosauria</taxon>
        <taxon>Archosauria</taxon>
        <taxon>Dinosauria</taxon>
        <taxon>Saurischia</taxon>
        <taxon>Theropoda</taxon>
        <taxon>Coelurosauria</taxon>
        <taxon>Aves</taxon>
        <taxon>Neognathae</taxon>
        <taxon>Neoaves</taxon>
        <taxon>Charadriiformes</taxon>
        <taxon>Scolopacidae</taxon>
        <taxon>Limosa</taxon>
    </lineage>
</organism>
<evidence type="ECO:0000256" key="2">
    <source>
        <dbReference type="SAM" id="Phobius"/>
    </source>
</evidence>
<dbReference type="Proteomes" id="UP000233556">
    <property type="component" value="Unassembled WGS sequence"/>
</dbReference>
<evidence type="ECO:0000313" key="3">
    <source>
        <dbReference type="EMBL" id="PKU29733.1"/>
    </source>
</evidence>
<name>A0A2I0T7F9_LIMLA</name>
<feature type="compositionally biased region" description="Polar residues" evidence="1">
    <location>
        <begin position="64"/>
        <end position="82"/>
    </location>
</feature>
<proteinExistence type="predicted"/>
<feature type="compositionally biased region" description="Polar residues" evidence="1">
    <location>
        <begin position="118"/>
        <end position="128"/>
    </location>
</feature>
<dbReference type="EMBL" id="KZ516345">
    <property type="protein sequence ID" value="PKU29733.1"/>
    <property type="molecule type" value="Genomic_DNA"/>
</dbReference>
<keyword evidence="2" id="KW-0812">Transmembrane</keyword>
<gene>
    <name evidence="3" type="ORF">llap_19963</name>
</gene>
<keyword evidence="4" id="KW-1185">Reference proteome</keyword>
<evidence type="ECO:0000256" key="1">
    <source>
        <dbReference type="SAM" id="MobiDB-lite"/>
    </source>
</evidence>
<evidence type="ECO:0000313" key="4">
    <source>
        <dbReference type="Proteomes" id="UP000233556"/>
    </source>
</evidence>
<feature type="compositionally biased region" description="Basic and acidic residues" evidence="1">
    <location>
        <begin position="53"/>
        <end position="62"/>
    </location>
</feature>
<keyword evidence="2" id="KW-0472">Membrane</keyword>
<dbReference type="OrthoDB" id="8741746at2759"/>
<dbReference type="AlphaFoldDB" id="A0A2I0T7F9"/>
<protein>
    <submittedName>
        <fullName evidence="3">Slam family member 5-like</fullName>
    </submittedName>
</protein>
<reference evidence="4" key="1">
    <citation type="submission" date="2017-11" db="EMBL/GenBank/DDBJ databases">
        <authorList>
            <person name="Lima N.C."/>
            <person name="Parody-Merino A.M."/>
            <person name="Battley P.F."/>
            <person name="Fidler A.E."/>
            <person name="Prosdocimi F."/>
        </authorList>
    </citation>
    <scope>NUCLEOTIDE SEQUENCE [LARGE SCALE GENOMIC DNA]</scope>
</reference>
<feature type="region of interest" description="Disordered" evidence="1">
    <location>
        <begin position="49"/>
        <end position="128"/>
    </location>
</feature>